<dbReference type="AlphaFoldDB" id="A0AAW4PW02"/>
<evidence type="ECO:0000313" key="2">
    <source>
        <dbReference type="Proteomes" id="UP001430377"/>
    </source>
</evidence>
<dbReference type="Proteomes" id="UP001430377">
    <property type="component" value="Unassembled WGS sequence"/>
</dbReference>
<dbReference type="InterPro" id="IPR055927">
    <property type="entry name" value="DUF7504"/>
</dbReference>
<organism evidence="1 2">
    <name type="scientific">Haloarcula rubra</name>
    <dbReference type="NCBI Taxonomy" id="2487747"/>
    <lineage>
        <taxon>Archaea</taxon>
        <taxon>Methanobacteriati</taxon>
        <taxon>Methanobacteriota</taxon>
        <taxon>Stenosarchaea group</taxon>
        <taxon>Halobacteria</taxon>
        <taxon>Halobacteriales</taxon>
        <taxon>Haloarculaceae</taxon>
        <taxon>Haloarcula</taxon>
    </lineage>
</organism>
<proteinExistence type="predicted"/>
<reference evidence="1 2" key="1">
    <citation type="submission" date="2021-06" db="EMBL/GenBank/DDBJ databases">
        <title>Halomicroarcula sp. a new haloarchaeum isolated from saline soil.</title>
        <authorList>
            <person name="Duran-Viseras A."/>
            <person name="Sanchez-Porro C."/>
            <person name="Ventosa A."/>
        </authorList>
    </citation>
    <scope>NUCLEOTIDE SEQUENCE [LARGE SCALE GENOMIC DNA]</scope>
    <source>
        <strain evidence="1 2">F13</strain>
    </source>
</reference>
<sequence>MSLQGDTVYEFERLPLEPVATGTNLLVTGPTLGGTRELLLRLLLGDDAVLVITADTSARETLADYERVGGEGPSERVRVVDCSQDDDADLGEFVSAVGSPGDLTGIGIEYAGQYESVYARGYDTARTGIYTLTPLLVYNDDVRPVFRFVNTVTSRIRTADGLGVCAIDPDAHEDRVLGSIAQSFDGRVEVRDTDDGVEIRVRGLPDQPREWTAVPALR</sequence>
<dbReference type="EMBL" id="RKLR01000013">
    <property type="protein sequence ID" value="MBX0325371.1"/>
    <property type="molecule type" value="Genomic_DNA"/>
</dbReference>
<name>A0AAW4PW02_9EURY</name>
<gene>
    <name evidence="1" type="ORF">EGH21_20295</name>
</gene>
<evidence type="ECO:0000313" key="1">
    <source>
        <dbReference type="EMBL" id="MBX0325371.1"/>
    </source>
</evidence>
<dbReference type="Pfam" id="PF24336">
    <property type="entry name" value="DUF7504"/>
    <property type="match status" value="1"/>
</dbReference>
<keyword evidence="2" id="KW-1185">Reference proteome</keyword>
<protein>
    <submittedName>
        <fullName evidence="1">Uncharacterized protein</fullName>
    </submittedName>
</protein>
<accession>A0AAW4PW02</accession>
<dbReference type="RefSeq" id="WP_220620235.1">
    <property type="nucleotide sequence ID" value="NZ_RKLR01000013.1"/>
</dbReference>
<comment type="caution">
    <text evidence="1">The sequence shown here is derived from an EMBL/GenBank/DDBJ whole genome shotgun (WGS) entry which is preliminary data.</text>
</comment>